<gene>
    <name evidence="1" type="ORF">TNCV_1090801</name>
</gene>
<comment type="caution">
    <text evidence="1">The sequence shown here is derived from an EMBL/GenBank/DDBJ whole genome shotgun (WGS) entry which is preliminary data.</text>
</comment>
<reference evidence="1" key="1">
    <citation type="submission" date="2020-08" db="EMBL/GenBank/DDBJ databases">
        <title>Multicomponent nature underlies the extraordinary mechanical properties of spider dragline silk.</title>
        <authorList>
            <person name="Kono N."/>
            <person name="Nakamura H."/>
            <person name="Mori M."/>
            <person name="Yoshida Y."/>
            <person name="Ohtoshi R."/>
            <person name="Malay A.D."/>
            <person name="Moran D.A.P."/>
            <person name="Tomita M."/>
            <person name="Numata K."/>
            <person name="Arakawa K."/>
        </authorList>
    </citation>
    <scope>NUCLEOTIDE SEQUENCE</scope>
</reference>
<protein>
    <submittedName>
        <fullName evidence="1">Uncharacterized protein</fullName>
    </submittedName>
</protein>
<dbReference type="AlphaFoldDB" id="A0A8X6SPN4"/>
<accession>A0A8X6SPN4</accession>
<dbReference type="EMBL" id="BMAU01021343">
    <property type="protein sequence ID" value="GFY17306.1"/>
    <property type="molecule type" value="Genomic_DNA"/>
</dbReference>
<evidence type="ECO:0000313" key="2">
    <source>
        <dbReference type="Proteomes" id="UP000887159"/>
    </source>
</evidence>
<name>A0A8X6SPN4_TRICX</name>
<sequence>MLSYELNKEEDKVDKNFIKKSGKKEWCFTKICVPFVDDPAKTMENEHLEELIDAVADDSIVDCYES</sequence>
<organism evidence="1 2">
    <name type="scientific">Trichonephila clavipes</name>
    <name type="common">Golden silk orbweaver</name>
    <name type="synonym">Nephila clavipes</name>
    <dbReference type="NCBI Taxonomy" id="2585209"/>
    <lineage>
        <taxon>Eukaryota</taxon>
        <taxon>Metazoa</taxon>
        <taxon>Ecdysozoa</taxon>
        <taxon>Arthropoda</taxon>
        <taxon>Chelicerata</taxon>
        <taxon>Arachnida</taxon>
        <taxon>Araneae</taxon>
        <taxon>Araneomorphae</taxon>
        <taxon>Entelegynae</taxon>
        <taxon>Araneoidea</taxon>
        <taxon>Nephilidae</taxon>
        <taxon>Trichonephila</taxon>
    </lineage>
</organism>
<proteinExistence type="predicted"/>
<keyword evidence="2" id="KW-1185">Reference proteome</keyword>
<evidence type="ECO:0000313" key="1">
    <source>
        <dbReference type="EMBL" id="GFY17306.1"/>
    </source>
</evidence>
<dbReference type="Proteomes" id="UP000887159">
    <property type="component" value="Unassembled WGS sequence"/>
</dbReference>